<evidence type="ECO:0000313" key="4">
    <source>
        <dbReference type="Proteomes" id="UP001231189"/>
    </source>
</evidence>
<dbReference type="PANTHER" id="PTHR33026:SF7">
    <property type="entry name" value="OS03G0100275 PROTEIN"/>
    <property type="match status" value="1"/>
</dbReference>
<feature type="compositionally biased region" description="Basic and acidic residues" evidence="1">
    <location>
        <begin position="511"/>
        <end position="529"/>
    </location>
</feature>
<organism evidence="3 4">
    <name type="scientific">Lolium multiflorum</name>
    <name type="common">Italian ryegrass</name>
    <name type="synonym">Lolium perenne subsp. multiflorum</name>
    <dbReference type="NCBI Taxonomy" id="4521"/>
    <lineage>
        <taxon>Eukaryota</taxon>
        <taxon>Viridiplantae</taxon>
        <taxon>Streptophyta</taxon>
        <taxon>Embryophyta</taxon>
        <taxon>Tracheophyta</taxon>
        <taxon>Spermatophyta</taxon>
        <taxon>Magnoliopsida</taxon>
        <taxon>Liliopsida</taxon>
        <taxon>Poales</taxon>
        <taxon>Poaceae</taxon>
        <taxon>BOP clade</taxon>
        <taxon>Pooideae</taxon>
        <taxon>Poodae</taxon>
        <taxon>Poeae</taxon>
        <taxon>Poeae Chloroplast Group 2 (Poeae type)</taxon>
        <taxon>Loliodinae</taxon>
        <taxon>Loliinae</taxon>
        <taxon>Lolium</taxon>
    </lineage>
</organism>
<feature type="region of interest" description="Disordered" evidence="1">
    <location>
        <begin position="367"/>
        <end position="457"/>
    </location>
</feature>
<feature type="compositionally biased region" description="Acidic residues" evidence="1">
    <location>
        <begin position="379"/>
        <end position="395"/>
    </location>
</feature>
<feature type="compositionally biased region" description="Basic and acidic residues" evidence="1">
    <location>
        <begin position="396"/>
        <end position="406"/>
    </location>
</feature>
<dbReference type="InterPro" id="IPR007321">
    <property type="entry name" value="Transposase_28"/>
</dbReference>
<feature type="domain" description="Transposase (putative) gypsy type" evidence="2">
    <location>
        <begin position="118"/>
        <end position="183"/>
    </location>
</feature>
<comment type="caution">
    <text evidence="3">The sequence shown here is derived from an EMBL/GenBank/DDBJ whole genome shotgun (WGS) entry which is preliminary data.</text>
</comment>
<evidence type="ECO:0000313" key="3">
    <source>
        <dbReference type="EMBL" id="KAK1679654.1"/>
    </source>
</evidence>
<feature type="region of interest" description="Disordered" evidence="1">
    <location>
        <begin position="504"/>
        <end position="582"/>
    </location>
</feature>
<gene>
    <name evidence="3" type="ORF">QYE76_040502</name>
</gene>
<protein>
    <recommendedName>
        <fullName evidence="2">Transposase (putative) gypsy type domain-containing protein</fullName>
    </recommendedName>
</protein>
<sequence>MRVGEDEDELLIVIFTKGYVGCLVGCSWVVVWAALVDSCWAAAGLRWLVRSSPVAFGSSRLGDWRSSWPSVFMASGTGDPPPMGISPLVVPERGGDEERWRVPAPNEVEPLPRPGDFVLFLSFLDRGFAFPSSNFIRQLLAFYNIKICDLGPHSMQQILLFVALCECYLGFPPYFPLWISIFHGRATRVSKNNQALIPNGGITFQLKSGESFIDMALPKKAQSQWRRFWFYAKEYTPPGEVCIPQYDPEPSVPRRLNVRSLPHEQEEVVKEMRLAIQALKDDGLTAANMYNCWLGRRLIPLRCRAHSMWEYRGQNDCTRSTATEWDEAKYRKALAKITTAAFTSFEDGLQPFSEDKPAPQVLIWGRRSSSPLAGKEPPEMTEGEEEEVDDEEERTESDSEARDFVRLPRGMKRGATSSSQGAPRLPEGDGDEEATSHPEEGEPSKGGVEPQPKRLRQTILEGSIKLQRPLKDAIDAGAQAGPGVKAIPTVKSKRKVLARPASIGAAATRAAEAKKAADLKKATETKKAPADPAGAGLAREEPVPAGKAEDATASRSEPIVETYPLASVGRGGAASQAPLPPW</sequence>
<accession>A0AAD8WTA3</accession>
<feature type="compositionally biased region" description="Basic and acidic residues" evidence="1">
    <location>
        <begin position="538"/>
        <end position="552"/>
    </location>
</feature>
<evidence type="ECO:0000259" key="2">
    <source>
        <dbReference type="Pfam" id="PF04195"/>
    </source>
</evidence>
<dbReference type="Pfam" id="PF04195">
    <property type="entry name" value="Transposase_28"/>
    <property type="match status" value="1"/>
</dbReference>
<evidence type="ECO:0000256" key="1">
    <source>
        <dbReference type="SAM" id="MobiDB-lite"/>
    </source>
</evidence>
<reference evidence="3" key="1">
    <citation type="submission" date="2023-07" db="EMBL/GenBank/DDBJ databases">
        <title>A chromosome-level genome assembly of Lolium multiflorum.</title>
        <authorList>
            <person name="Chen Y."/>
            <person name="Copetti D."/>
            <person name="Kolliker R."/>
            <person name="Studer B."/>
        </authorList>
    </citation>
    <scope>NUCLEOTIDE SEQUENCE</scope>
    <source>
        <strain evidence="3">02402/16</strain>
        <tissue evidence="3">Leaf</tissue>
    </source>
</reference>
<keyword evidence="4" id="KW-1185">Reference proteome</keyword>
<feature type="compositionally biased region" description="Basic and acidic residues" evidence="1">
    <location>
        <begin position="434"/>
        <end position="443"/>
    </location>
</feature>
<dbReference type="AlphaFoldDB" id="A0AAD8WTA3"/>
<name>A0AAD8WTA3_LOLMU</name>
<dbReference type="Proteomes" id="UP001231189">
    <property type="component" value="Unassembled WGS sequence"/>
</dbReference>
<proteinExistence type="predicted"/>
<dbReference type="PANTHER" id="PTHR33026">
    <property type="entry name" value="OS06G0360600 PROTEIN"/>
    <property type="match status" value="1"/>
</dbReference>
<dbReference type="EMBL" id="JAUUTY010000002">
    <property type="protein sequence ID" value="KAK1679654.1"/>
    <property type="molecule type" value="Genomic_DNA"/>
</dbReference>